<keyword evidence="2" id="KW-0472">Membrane</keyword>
<dbReference type="AlphaFoldDB" id="A0A6J4LLF0"/>
<feature type="transmembrane region" description="Helical" evidence="2">
    <location>
        <begin position="68"/>
        <end position="86"/>
    </location>
</feature>
<name>A0A6J4LLF0_9BACT</name>
<feature type="region of interest" description="Disordered" evidence="1">
    <location>
        <begin position="227"/>
        <end position="246"/>
    </location>
</feature>
<evidence type="ECO:0000256" key="1">
    <source>
        <dbReference type="SAM" id="MobiDB-lite"/>
    </source>
</evidence>
<feature type="transmembrane region" description="Helical" evidence="2">
    <location>
        <begin position="117"/>
        <end position="139"/>
    </location>
</feature>
<keyword evidence="2" id="KW-0812">Transmembrane</keyword>
<reference evidence="3" key="1">
    <citation type="submission" date="2020-02" db="EMBL/GenBank/DDBJ databases">
        <authorList>
            <person name="Meier V. D."/>
        </authorList>
    </citation>
    <scope>NUCLEOTIDE SEQUENCE</scope>
    <source>
        <strain evidence="3">AVDCRST_MAG68</strain>
    </source>
</reference>
<keyword evidence="2" id="KW-1133">Transmembrane helix</keyword>
<feature type="transmembrane region" description="Helical" evidence="2">
    <location>
        <begin position="300"/>
        <end position="322"/>
    </location>
</feature>
<accession>A0A6J4LLF0</accession>
<sequence length="326" mass="35754">MSALTISFPSEGRALVVWTTCITIVFLTHYGLTTDRMNFGRQPAVQSDTQNGSEAAGISKWWDNPKNFMYTLLARSACVAIILSVILRPFAYSALLGLFIGAGVGVWIWVRAGAKGYALLTTEIVGNMALLVITGLAITHTKLDFRFLVVRYATPDERIAVLLTAAAMLLYLGKGATYVVRGILEQAGTMPRFDSDAKTKDRGWIATADHLGFIDRWVISVEQIKEDAQDPRTADDATQSGIGAPDPKEYRRGKLIGNIERLVVAILASLGSYPAIAFVLTAKGLVRAKEFEDRDYAEYFLVGTLASCALALIAGILFRFIFDRLW</sequence>
<gene>
    <name evidence="3" type="ORF">AVDCRST_MAG68-2666</name>
</gene>
<evidence type="ECO:0000313" key="3">
    <source>
        <dbReference type="EMBL" id="CAA9334032.1"/>
    </source>
</evidence>
<organism evidence="3">
    <name type="scientific">uncultured Gemmatimonadota bacterium</name>
    <dbReference type="NCBI Taxonomy" id="203437"/>
    <lineage>
        <taxon>Bacteria</taxon>
        <taxon>Pseudomonadati</taxon>
        <taxon>Gemmatimonadota</taxon>
        <taxon>environmental samples</taxon>
    </lineage>
</organism>
<proteinExistence type="predicted"/>
<feature type="transmembrane region" description="Helical" evidence="2">
    <location>
        <begin position="92"/>
        <end position="110"/>
    </location>
</feature>
<evidence type="ECO:0000256" key="2">
    <source>
        <dbReference type="SAM" id="Phobius"/>
    </source>
</evidence>
<dbReference type="EMBL" id="CADCTW010000130">
    <property type="protein sequence ID" value="CAA9334032.1"/>
    <property type="molecule type" value="Genomic_DNA"/>
</dbReference>
<feature type="transmembrane region" description="Helical" evidence="2">
    <location>
        <begin position="12"/>
        <end position="32"/>
    </location>
</feature>
<feature type="transmembrane region" description="Helical" evidence="2">
    <location>
        <begin position="262"/>
        <end position="280"/>
    </location>
</feature>
<protein>
    <submittedName>
        <fullName evidence="3">Uncharacterized protein</fullName>
    </submittedName>
</protein>
<feature type="transmembrane region" description="Helical" evidence="2">
    <location>
        <begin position="159"/>
        <end position="180"/>
    </location>
</feature>